<dbReference type="Pfam" id="PF09693">
    <property type="entry name" value="Phage_XkdX"/>
    <property type="match status" value="1"/>
</dbReference>
<dbReference type="RefSeq" id="WP_002327992.1">
    <property type="nucleotide sequence ID" value="NZ_BLAC01000001.1"/>
</dbReference>
<gene>
    <name evidence="2" type="ORF">CQR37_07225</name>
    <name evidence="1" type="ORF">CQR37_13805</name>
</gene>
<dbReference type="GeneID" id="56744491"/>
<evidence type="ECO:0000313" key="2">
    <source>
        <dbReference type="EMBL" id="PHL21732.1"/>
    </source>
</evidence>
<dbReference type="AlphaFoldDB" id="A0A0V7Y5Y2"/>
<evidence type="ECO:0000313" key="3">
    <source>
        <dbReference type="Proteomes" id="UP000224303"/>
    </source>
</evidence>
<dbReference type="EMBL" id="PCGC01000012">
    <property type="protein sequence ID" value="PHL21732.1"/>
    <property type="molecule type" value="Genomic_DNA"/>
</dbReference>
<name>A0A0V7Y5Y2_ENTFC</name>
<reference evidence="2 3" key="1">
    <citation type="submission" date="2017-10" db="EMBL/GenBank/DDBJ databases">
        <title>Draft genomes of the Enterococcus faecium isolated from human feces before and after Helicobacter pylori eradication therapy.</title>
        <authorList>
            <person name="Prianichniikov N.A."/>
            <person name="Glushchenko O.E."/>
            <person name="Malakhova M.V."/>
        </authorList>
    </citation>
    <scope>NUCLEOTIDE SEQUENCE [LARGE SCALE GENOMIC DNA]</scope>
    <source>
        <strain evidence="2 3">Hp_5-7</strain>
    </source>
</reference>
<accession>A0A0V7Y5Y2</accession>
<dbReference type="EMBL" id="PCGC01000063">
    <property type="protein sequence ID" value="PHL20522.1"/>
    <property type="molecule type" value="Genomic_DNA"/>
</dbReference>
<protein>
    <submittedName>
        <fullName evidence="2">XkdX family protein</fullName>
    </submittedName>
</protein>
<proteinExistence type="predicted"/>
<sequence>MFSFSDVKMMYDWGCFTDDQVRLFVPLCITDEEADKIINKDKSAS</sequence>
<dbReference type="Proteomes" id="UP000224303">
    <property type="component" value="Unassembled WGS sequence"/>
</dbReference>
<organism evidence="2 3">
    <name type="scientific">Enterococcus faecium</name>
    <name type="common">Streptococcus faecium</name>
    <dbReference type="NCBI Taxonomy" id="1352"/>
    <lineage>
        <taxon>Bacteria</taxon>
        <taxon>Bacillati</taxon>
        <taxon>Bacillota</taxon>
        <taxon>Bacilli</taxon>
        <taxon>Lactobacillales</taxon>
        <taxon>Enterococcaceae</taxon>
        <taxon>Enterococcus</taxon>
    </lineage>
</organism>
<dbReference type="InterPro" id="IPR010022">
    <property type="entry name" value="XkdX"/>
</dbReference>
<evidence type="ECO:0000313" key="1">
    <source>
        <dbReference type="EMBL" id="PHL20522.1"/>
    </source>
</evidence>
<comment type="caution">
    <text evidence="2">The sequence shown here is derived from an EMBL/GenBank/DDBJ whole genome shotgun (WGS) entry which is preliminary data.</text>
</comment>